<evidence type="ECO:0000313" key="3">
    <source>
        <dbReference type="Proteomes" id="UP001165263"/>
    </source>
</evidence>
<dbReference type="Pfam" id="PF00149">
    <property type="entry name" value="Metallophos"/>
    <property type="match status" value="1"/>
</dbReference>
<dbReference type="InterPro" id="IPR029052">
    <property type="entry name" value="Metallo-depent_PP-like"/>
</dbReference>
<organism evidence="2 3">
    <name type="scientific">Telluria mixta</name>
    <dbReference type="NCBI Taxonomy" id="34071"/>
    <lineage>
        <taxon>Bacteria</taxon>
        <taxon>Pseudomonadati</taxon>
        <taxon>Pseudomonadota</taxon>
        <taxon>Betaproteobacteria</taxon>
        <taxon>Burkholderiales</taxon>
        <taxon>Oxalobacteraceae</taxon>
        <taxon>Telluria group</taxon>
        <taxon>Telluria</taxon>
    </lineage>
</organism>
<keyword evidence="3" id="KW-1185">Reference proteome</keyword>
<dbReference type="SUPFAM" id="SSF56300">
    <property type="entry name" value="Metallo-dependent phosphatases"/>
    <property type="match status" value="1"/>
</dbReference>
<name>A0ABT2C4K9_9BURK</name>
<dbReference type="RefSeq" id="WP_259451362.1">
    <property type="nucleotide sequence ID" value="NZ_CP119520.1"/>
</dbReference>
<feature type="domain" description="Calcineurin-like phosphoesterase" evidence="1">
    <location>
        <begin position="122"/>
        <end position="366"/>
    </location>
</feature>
<comment type="caution">
    <text evidence="2">The sequence shown here is derived from an EMBL/GenBank/DDBJ whole genome shotgun (WGS) entry which is preliminary data.</text>
</comment>
<dbReference type="PROSITE" id="PS51257">
    <property type="entry name" value="PROKAR_LIPOPROTEIN"/>
    <property type="match status" value="1"/>
</dbReference>
<dbReference type="Gene3D" id="3.60.21.10">
    <property type="match status" value="1"/>
</dbReference>
<sequence>MIRTILRPLAVAAVLTGCASLPSESPPAAAFVVLGEEGAPVARAVTTASTCPAITIDGRTAPMAVRAPYGAIPLRGKDHSASFHPDAVSNPVLSCETPLPGGAKQVAVAGQALPLPPAEAKRIVVIGDTGCRLKAKEFQDCNDPEAYPFARVAASAAAWKPDLVVHVGDFHYREDPCPADRPGCAGSPYGYGWDAWNADFFAPARTLLAAAPWVLARGNHESCSRGGQGWWRFLDAHAYDPAANCDDPAADERADYTDPYAVPLGAGAQLIVFDSANTNWKGFKPGDMRVRHYTDTWRKIERLAARQRYNIAVDHHPLYAFGASQDARTGAVTLFGGDAGLTQVFGALDPRLLPSTVDMLLSGHVHLWEQTSFSSDHPSQFVAGFAGTAEDIVPLPKTPPAGQSPAPGAVLEAMSSWIDGFGFMTMERTGPDTWTVVVHDRDGKQRNTCTVAGRHSRCAVPQA</sequence>
<accession>A0ABT2C4K9</accession>
<protein>
    <submittedName>
        <fullName evidence="2">Metallophosphoesterase</fullName>
    </submittedName>
</protein>
<evidence type="ECO:0000313" key="2">
    <source>
        <dbReference type="EMBL" id="MCS0632328.1"/>
    </source>
</evidence>
<dbReference type="Proteomes" id="UP001165263">
    <property type="component" value="Unassembled WGS sequence"/>
</dbReference>
<dbReference type="EMBL" id="JANUHC010000009">
    <property type="protein sequence ID" value="MCS0632328.1"/>
    <property type="molecule type" value="Genomic_DNA"/>
</dbReference>
<evidence type="ECO:0000259" key="1">
    <source>
        <dbReference type="Pfam" id="PF00149"/>
    </source>
</evidence>
<gene>
    <name evidence="2" type="ORF">NX786_23640</name>
</gene>
<dbReference type="InterPro" id="IPR004843">
    <property type="entry name" value="Calcineurin-like_PHP"/>
</dbReference>
<proteinExistence type="predicted"/>
<reference evidence="2" key="1">
    <citation type="submission" date="2022-08" db="EMBL/GenBank/DDBJ databases">
        <title>Reclassification of Massilia species as members of the genera Telluria, Duganella, Pseudoduganella, Mokoshia gen. nov. and Zemynaea gen. nov. using orthogonal and non-orthogonal genome-based approaches.</title>
        <authorList>
            <person name="Bowman J.P."/>
        </authorList>
    </citation>
    <scope>NUCLEOTIDE SEQUENCE</scope>
    <source>
        <strain evidence="2">LMG 11547</strain>
    </source>
</reference>